<feature type="transmembrane region" description="Helical" evidence="6">
    <location>
        <begin position="340"/>
        <end position="358"/>
    </location>
</feature>
<comment type="subcellular location">
    <subcellularLocation>
        <location evidence="1">Cell membrane</location>
        <topology evidence="1">Multi-pass membrane protein</topology>
    </subcellularLocation>
</comment>
<keyword evidence="4 6" id="KW-1133">Transmembrane helix</keyword>
<gene>
    <name evidence="8" type="ORF">FHX42_001049</name>
</gene>
<feature type="transmembrane region" description="Helical" evidence="6">
    <location>
        <begin position="364"/>
        <end position="383"/>
    </location>
</feature>
<dbReference type="PANTHER" id="PTHR23519">
    <property type="entry name" value="AUTOPHAGY-RELATED PROTEIN 22"/>
    <property type="match status" value="1"/>
</dbReference>
<feature type="transmembrane region" description="Helical" evidence="6">
    <location>
        <begin position="185"/>
        <end position="203"/>
    </location>
</feature>
<dbReference type="PROSITE" id="PS50850">
    <property type="entry name" value="MFS"/>
    <property type="match status" value="1"/>
</dbReference>
<evidence type="ECO:0000256" key="4">
    <source>
        <dbReference type="ARBA" id="ARBA00022989"/>
    </source>
</evidence>
<feature type="transmembrane region" description="Helical" evidence="6">
    <location>
        <begin position="21"/>
        <end position="44"/>
    </location>
</feature>
<evidence type="ECO:0000256" key="2">
    <source>
        <dbReference type="ARBA" id="ARBA00022448"/>
    </source>
</evidence>
<dbReference type="InterPro" id="IPR024671">
    <property type="entry name" value="Atg22-like"/>
</dbReference>
<dbReference type="InterPro" id="IPR050495">
    <property type="entry name" value="ATG22/LtaA_families"/>
</dbReference>
<feature type="domain" description="Major facilitator superfamily (MFS) profile" evidence="7">
    <location>
        <begin position="34"/>
        <end position="455"/>
    </location>
</feature>
<evidence type="ECO:0000256" key="5">
    <source>
        <dbReference type="ARBA" id="ARBA00023136"/>
    </source>
</evidence>
<keyword evidence="3 6" id="KW-0812">Transmembrane</keyword>
<comment type="caution">
    <text evidence="8">The sequence shown here is derived from an EMBL/GenBank/DDBJ whole genome shotgun (WGS) entry which is preliminary data.</text>
</comment>
<dbReference type="Pfam" id="PF11700">
    <property type="entry name" value="ATG22"/>
    <property type="match status" value="1"/>
</dbReference>
<dbReference type="InterPro" id="IPR036259">
    <property type="entry name" value="MFS_trans_sf"/>
</dbReference>
<accession>A0A839DRY5</accession>
<dbReference type="AlphaFoldDB" id="A0A839DRY5"/>
<feature type="transmembrane region" description="Helical" evidence="6">
    <location>
        <begin position="270"/>
        <end position="289"/>
    </location>
</feature>
<evidence type="ECO:0000256" key="1">
    <source>
        <dbReference type="ARBA" id="ARBA00004651"/>
    </source>
</evidence>
<dbReference type="GO" id="GO:0022857">
    <property type="term" value="F:transmembrane transporter activity"/>
    <property type="evidence" value="ECO:0007669"/>
    <property type="project" value="InterPro"/>
</dbReference>
<feature type="transmembrane region" description="Helical" evidence="6">
    <location>
        <begin position="431"/>
        <end position="452"/>
    </location>
</feature>
<protein>
    <submittedName>
        <fullName evidence="8">UMF1 family MFS transporter</fullName>
    </submittedName>
</protein>
<dbReference type="InterPro" id="IPR020846">
    <property type="entry name" value="MFS_dom"/>
</dbReference>
<feature type="transmembrane region" description="Helical" evidence="6">
    <location>
        <begin position="87"/>
        <end position="106"/>
    </location>
</feature>
<dbReference type="SUPFAM" id="SSF103473">
    <property type="entry name" value="MFS general substrate transporter"/>
    <property type="match status" value="1"/>
</dbReference>
<keyword evidence="2" id="KW-0813">Transport</keyword>
<feature type="transmembrane region" description="Helical" evidence="6">
    <location>
        <begin position="144"/>
        <end position="164"/>
    </location>
</feature>
<keyword evidence="5 6" id="KW-0472">Membrane</keyword>
<name>A0A839DRY5_9PSEU</name>
<evidence type="ECO:0000259" key="7">
    <source>
        <dbReference type="PROSITE" id="PS50850"/>
    </source>
</evidence>
<evidence type="ECO:0000313" key="9">
    <source>
        <dbReference type="Proteomes" id="UP000569329"/>
    </source>
</evidence>
<evidence type="ECO:0000256" key="6">
    <source>
        <dbReference type="SAM" id="Phobius"/>
    </source>
</evidence>
<sequence length="467" mass="50085">MSVLGEKSPPDLARRREHRGWCWYDWANSVFPTSVTTVFLSLYLTTVATRAAEADLARNGPVPCPGGDALRRCDISLLGANFPAGALWGYLLSAATLVQVLVLPITGAIADRTRNKPAILAGAAFGGAAATAALALVANRNWQLGVALFVVANICYGVAVVVYYSLLPEIADADERDRLSSRGWAFGYLGGGTALALHLLLYLGHDALGLSTDAAVRLVFLSSGVWWALFTLLPLTALRGRRQPHEPNTGRSVLTAGFRQLLSTARQARYFPLTLGFLGAYMVFTDGINTVTKVAAQYGRLELGLAQEALIVTILIVQFIAFFGGMLHGWLARHLGAKRTIMASLVVWVLVLGAAYFVQEGRLWQFYGVAAGIGLVLGGTNALSRSVFSQMVPAGKEAEYFSLYEIGERSTSWLGPLLFATVGQATGSFRLAIISLVGFFVVGLVLVSLVPVRRAIQQVGNPVPRIT</sequence>
<feature type="transmembrane region" description="Helical" evidence="6">
    <location>
        <begin position="118"/>
        <end position="138"/>
    </location>
</feature>
<evidence type="ECO:0000256" key="3">
    <source>
        <dbReference type="ARBA" id="ARBA00022692"/>
    </source>
</evidence>
<keyword evidence="9" id="KW-1185">Reference proteome</keyword>
<reference evidence="8 9" key="1">
    <citation type="submission" date="2020-07" db="EMBL/GenBank/DDBJ databases">
        <title>Sequencing the genomes of 1000 actinobacteria strains.</title>
        <authorList>
            <person name="Klenk H.-P."/>
        </authorList>
    </citation>
    <scope>NUCLEOTIDE SEQUENCE [LARGE SCALE GENOMIC DNA]</scope>
    <source>
        <strain evidence="8 9">DSM 45975</strain>
    </source>
</reference>
<dbReference type="Gene3D" id="1.20.1250.20">
    <property type="entry name" value="MFS general substrate transporter like domains"/>
    <property type="match status" value="1"/>
</dbReference>
<organism evidence="8 9">
    <name type="scientific">Halosaccharopolyspora lacisalsi</name>
    <dbReference type="NCBI Taxonomy" id="1000566"/>
    <lineage>
        <taxon>Bacteria</taxon>
        <taxon>Bacillati</taxon>
        <taxon>Actinomycetota</taxon>
        <taxon>Actinomycetes</taxon>
        <taxon>Pseudonocardiales</taxon>
        <taxon>Pseudonocardiaceae</taxon>
        <taxon>Halosaccharopolyspora</taxon>
    </lineage>
</organism>
<dbReference type="GO" id="GO:0005886">
    <property type="term" value="C:plasma membrane"/>
    <property type="evidence" value="ECO:0007669"/>
    <property type="project" value="UniProtKB-SubCell"/>
</dbReference>
<dbReference type="PANTHER" id="PTHR23519:SF1">
    <property type="entry name" value="AUTOPHAGY-RELATED PROTEIN 22"/>
    <property type="match status" value="1"/>
</dbReference>
<feature type="transmembrane region" description="Helical" evidence="6">
    <location>
        <begin position="309"/>
        <end position="328"/>
    </location>
</feature>
<feature type="transmembrane region" description="Helical" evidence="6">
    <location>
        <begin position="215"/>
        <end position="235"/>
    </location>
</feature>
<proteinExistence type="predicted"/>
<dbReference type="RefSeq" id="WP_182542982.1">
    <property type="nucleotide sequence ID" value="NZ_JACGWZ010000001.1"/>
</dbReference>
<dbReference type="EMBL" id="JACGWZ010000001">
    <property type="protein sequence ID" value="MBA8823720.1"/>
    <property type="molecule type" value="Genomic_DNA"/>
</dbReference>
<evidence type="ECO:0000313" key="8">
    <source>
        <dbReference type="EMBL" id="MBA8823720.1"/>
    </source>
</evidence>
<dbReference type="Proteomes" id="UP000569329">
    <property type="component" value="Unassembled WGS sequence"/>
</dbReference>